<organism evidence="1 2">
    <name type="scientific">Aplosporella prunicola CBS 121167</name>
    <dbReference type="NCBI Taxonomy" id="1176127"/>
    <lineage>
        <taxon>Eukaryota</taxon>
        <taxon>Fungi</taxon>
        <taxon>Dikarya</taxon>
        <taxon>Ascomycota</taxon>
        <taxon>Pezizomycotina</taxon>
        <taxon>Dothideomycetes</taxon>
        <taxon>Dothideomycetes incertae sedis</taxon>
        <taxon>Botryosphaeriales</taxon>
        <taxon>Aplosporellaceae</taxon>
        <taxon>Aplosporella</taxon>
    </lineage>
</organism>
<gene>
    <name evidence="1" type="ORF">K452DRAFT_13900</name>
</gene>
<name>A0A6A6BI96_9PEZI</name>
<dbReference type="Proteomes" id="UP000799438">
    <property type="component" value="Unassembled WGS sequence"/>
</dbReference>
<sequence length="134" mass="14914">MFHHESQRLATQTHGRCSSCTRPTARRQCAAVLCCFLYHDAWGGLAMGGIYVGRVCLVIVGCPSPSHLPVLPRLFRFTARHPSPRQSAPTCRARSAATVIRIRVGILFSPQLAALFDRSPWPRRSRAFSRIGSR</sequence>
<dbReference type="EMBL" id="ML995483">
    <property type="protein sequence ID" value="KAF2142974.1"/>
    <property type="molecule type" value="Genomic_DNA"/>
</dbReference>
<reference evidence="1" key="1">
    <citation type="journal article" date="2020" name="Stud. Mycol.">
        <title>101 Dothideomycetes genomes: a test case for predicting lifestyles and emergence of pathogens.</title>
        <authorList>
            <person name="Haridas S."/>
            <person name="Albert R."/>
            <person name="Binder M."/>
            <person name="Bloem J."/>
            <person name="Labutti K."/>
            <person name="Salamov A."/>
            <person name="Andreopoulos B."/>
            <person name="Baker S."/>
            <person name="Barry K."/>
            <person name="Bills G."/>
            <person name="Bluhm B."/>
            <person name="Cannon C."/>
            <person name="Castanera R."/>
            <person name="Culley D."/>
            <person name="Daum C."/>
            <person name="Ezra D."/>
            <person name="Gonzalez J."/>
            <person name="Henrissat B."/>
            <person name="Kuo A."/>
            <person name="Liang C."/>
            <person name="Lipzen A."/>
            <person name="Lutzoni F."/>
            <person name="Magnuson J."/>
            <person name="Mondo S."/>
            <person name="Nolan M."/>
            <person name="Ohm R."/>
            <person name="Pangilinan J."/>
            <person name="Park H.-J."/>
            <person name="Ramirez L."/>
            <person name="Alfaro M."/>
            <person name="Sun H."/>
            <person name="Tritt A."/>
            <person name="Yoshinaga Y."/>
            <person name="Zwiers L.-H."/>
            <person name="Turgeon B."/>
            <person name="Goodwin S."/>
            <person name="Spatafora J."/>
            <person name="Crous P."/>
            <person name="Grigoriev I."/>
        </authorList>
    </citation>
    <scope>NUCLEOTIDE SEQUENCE</scope>
    <source>
        <strain evidence="1">CBS 121167</strain>
    </source>
</reference>
<dbReference type="AlphaFoldDB" id="A0A6A6BI96"/>
<accession>A0A6A6BI96</accession>
<protein>
    <submittedName>
        <fullName evidence="1">Uncharacterized protein</fullName>
    </submittedName>
</protein>
<keyword evidence="2" id="KW-1185">Reference proteome</keyword>
<evidence type="ECO:0000313" key="2">
    <source>
        <dbReference type="Proteomes" id="UP000799438"/>
    </source>
</evidence>
<proteinExistence type="predicted"/>
<dbReference type="GeneID" id="54292874"/>
<dbReference type="RefSeq" id="XP_033398686.1">
    <property type="nucleotide sequence ID" value="XM_033535380.1"/>
</dbReference>
<evidence type="ECO:0000313" key="1">
    <source>
        <dbReference type="EMBL" id="KAF2142974.1"/>
    </source>
</evidence>